<dbReference type="RefSeq" id="WP_145062321.1">
    <property type="nucleotide sequence ID" value="NZ_CP036287.1"/>
</dbReference>
<dbReference type="Pfam" id="PF00149">
    <property type="entry name" value="Metallophos"/>
    <property type="match status" value="1"/>
</dbReference>
<dbReference type="InterPro" id="IPR004843">
    <property type="entry name" value="Calcineurin-like_PHP"/>
</dbReference>
<dbReference type="InterPro" id="IPR029052">
    <property type="entry name" value="Metallo-depent_PP-like"/>
</dbReference>
<organism evidence="3 4">
    <name type="scientific">Engelhardtia mirabilis</name>
    <dbReference type="NCBI Taxonomy" id="2528011"/>
    <lineage>
        <taxon>Bacteria</taxon>
        <taxon>Pseudomonadati</taxon>
        <taxon>Planctomycetota</taxon>
        <taxon>Planctomycetia</taxon>
        <taxon>Planctomycetia incertae sedis</taxon>
        <taxon>Engelhardtia</taxon>
    </lineage>
</organism>
<accession>A0A518BF16</accession>
<dbReference type="Gene3D" id="3.60.21.10">
    <property type="match status" value="1"/>
</dbReference>
<gene>
    <name evidence="3" type="primary">yhaO</name>
    <name evidence="3" type="ORF">Pla133_06360</name>
</gene>
<dbReference type="InterPro" id="IPR041796">
    <property type="entry name" value="Mre11_N"/>
</dbReference>
<name>A0A518BF16_9BACT</name>
<protein>
    <submittedName>
        <fullName evidence="3">Putative metallophosphoesterase YhaO</fullName>
    </submittedName>
</protein>
<sequence length="442" mass="47860">MTVNLVLVGDMHLGRRPTRVPRQSSLDPADLGPEVAWQRTVDLALEQKVAAVLLAGDVVERIEDRFRAFAALERGVARLVGAGIRVIAVVGNHDVEALPRLAARIGAVELLGMGEERWQSALISAGGTSVRVWGWSFRRREERNSPLADFPRRRARPGDEAVIGLLHADLDVRDSNYAPVNRGELVDAGLDAWVLGHVHRPHDLAGGAPIGYLGSVAGLDPGEPGPHGPWLLEVAGPHSLRFKHVPLAPLRYQTVTLDVSSLPDVAGADLADALASQLEREVVPAFRAAAADELERVDALALRVVLEGDTERGTELRAATRELIGQELSAEVTPTFITSFEDRSTAPVDLRRLAGDSSYPGLLARRLMALESGDEEGQRLIARARERLTDDLARHASWRQLPDELARPDDDEILRGRLVASGRRALQSLLAQNRGTADGGDA</sequence>
<evidence type="ECO:0000259" key="2">
    <source>
        <dbReference type="Pfam" id="PF00149"/>
    </source>
</evidence>
<dbReference type="CDD" id="cd00840">
    <property type="entry name" value="MPP_Mre11_N"/>
    <property type="match status" value="1"/>
</dbReference>
<dbReference type="KEGG" id="pbap:Pla133_06360"/>
<reference evidence="3 4" key="1">
    <citation type="submission" date="2019-02" db="EMBL/GenBank/DDBJ databases">
        <title>Deep-cultivation of Planctomycetes and their phenomic and genomic characterization uncovers novel biology.</title>
        <authorList>
            <person name="Wiegand S."/>
            <person name="Jogler M."/>
            <person name="Boedeker C."/>
            <person name="Pinto D."/>
            <person name="Vollmers J."/>
            <person name="Rivas-Marin E."/>
            <person name="Kohn T."/>
            <person name="Peeters S.H."/>
            <person name="Heuer A."/>
            <person name="Rast P."/>
            <person name="Oberbeckmann S."/>
            <person name="Bunk B."/>
            <person name="Jeske O."/>
            <person name="Meyerdierks A."/>
            <person name="Storesund J.E."/>
            <person name="Kallscheuer N."/>
            <person name="Luecker S."/>
            <person name="Lage O.M."/>
            <person name="Pohl T."/>
            <person name="Merkel B.J."/>
            <person name="Hornburger P."/>
            <person name="Mueller R.-W."/>
            <person name="Bruemmer F."/>
            <person name="Labrenz M."/>
            <person name="Spormann A.M."/>
            <person name="Op den Camp H."/>
            <person name="Overmann J."/>
            <person name="Amann R."/>
            <person name="Jetten M.S.M."/>
            <person name="Mascher T."/>
            <person name="Medema M.H."/>
            <person name="Devos D.P."/>
            <person name="Kaster A.-K."/>
            <person name="Ovreas L."/>
            <person name="Rohde M."/>
            <person name="Galperin M.Y."/>
            <person name="Jogler C."/>
        </authorList>
    </citation>
    <scope>NUCLEOTIDE SEQUENCE [LARGE SCALE GENOMIC DNA]</scope>
    <source>
        <strain evidence="3 4">Pla133</strain>
    </source>
</reference>
<keyword evidence="4" id="KW-1185">Reference proteome</keyword>
<evidence type="ECO:0000313" key="3">
    <source>
        <dbReference type="EMBL" id="QDU65571.1"/>
    </source>
</evidence>
<feature type="domain" description="Calcineurin-like phosphoesterase" evidence="2">
    <location>
        <begin position="5"/>
        <end position="201"/>
    </location>
</feature>
<keyword evidence="1" id="KW-0378">Hydrolase</keyword>
<evidence type="ECO:0000256" key="1">
    <source>
        <dbReference type="ARBA" id="ARBA00022801"/>
    </source>
</evidence>
<dbReference type="SUPFAM" id="SSF56300">
    <property type="entry name" value="Metallo-dependent phosphatases"/>
    <property type="match status" value="1"/>
</dbReference>
<dbReference type="AlphaFoldDB" id="A0A518BF16"/>
<dbReference type="Proteomes" id="UP000316921">
    <property type="component" value="Chromosome"/>
</dbReference>
<dbReference type="GO" id="GO:0016787">
    <property type="term" value="F:hydrolase activity"/>
    <property type="evidence" value="ECO:0007669"/>
    <property type="project" value="UniProtKB-KW"/>
</dbReference>
<proteinExistence type="predicted"/>
<dbReference type="EMBL" id="CP036287">
    <property type="protein sequence ID" value="QDU65571.1"/>
    <property type="molecule type" value="Genomic_DNA"/>
</dbReference>
<evidence type="ECO:0000313" key="4">
    <source>
        <dbReference type="Proteomes" id="UP000316921"/>
    </source>
</evidence>
<dbReference type="PANTHER" id="PTHR30337">
    <property type="entry name" value="COMPONENT OF ATP-DEPENDENT DSDNA EXONUCLEASE"/>
    <property type="match status" value="1"/>
</dbReference>
<dbReference type="InterPro" id="IPR050535">
    <property type="entry name" value="DNA_Repair-Maintenance_Comp"/>
</dbReference>
<dbReference type="PANTHER" id="PTHR30337:SF7">
    <property type="entry name" value="PHOSPHOESTERASE"/>
    <property type="match status" value="1"/>
</dbReference>